<reference evidence="8" key="1">
    <citation type="submission" date="2023-03" db="EMBL/GenBank/DDBJ databases">
        <title>Complete genome of Cladonia borealis.</title>
        <authorList>
            <person name="Park H."/>
        </authorList>
    </citation>
    <scope>NUCLEOTIDE SEQUENCE</scope>
    <source>
        <strain evidence="8">ANT050790</strain>
    </source>
</reference>
<feature type="domain" description="Sm" evidence="7">
    <location>
        <begin position="1"/>
        <end position="78"/>
    </location>
</feature>
<dbReference type="EMBL" id="JAFEKC020000021">
    <property type="protein sequence ID" value="KAK0508120.1"/>
    <property type="molecule type" value="Genomic_DNA"/>
</dbReference>
<dbReference type="InterPro" id="IPR019050">
    <property type="entry name" value="FDF_dom"/>
</dbReference>
<dbReference type="PANTHER" id="PTHR13586:SF0">
    <property type="entry name" value="TRAILER HITCH, ISOFORM H"/>
    <property type="match status" value="1"/>
</dbReference>
<dbReference type="PANTHER" id="PTHR13586">
    <property type="entry name" value="SCD6 PROTEIN-RELATED"/>
    <property type="match status" value="1"/>
</dbReference>
<feature type="compositionally biased region" description="Low complexity" evidence="3">
    <location>
        <begin position="496"/>
        <end position="510"/>
    </location>
</feature>
<feature type="short sequence motif" description="FFD box" evidence="1">
    <location>
        <begin position="519"/>
        <end position="535"/>
    </location>
</feature>
<dbReference type="InterPro" id="IPR025761">
    <property type="entry name" value="FFD_box"/>
</dbReference>
<name>A0AA39QS18_9LECA</name>
<evidence type="ECO:0000256" key="2">
    <source>
        <dbReference type="PROSITE-ProRule" id="PRU00869"/>
    </source>
</evidence>
<feature type="compositionally biased region" description="Pro residues" evidence="3">
    <location>
        <begin position="151"/>
        <end position="161"/>
    </location>
</feature>
<feature type="compositionally biased region" description="Low complexity" evidence="3">
    <location>
        <begin position="125"/>
        <end position="150"/>
    </location>
</feature>
<feature type="compositionally biased region" description="Basic residues" evidence="3">
    <location>
        <begin position="573"/>
        <end position="583"/>
    </location>
</feature>
<dbReference type="InterPro" id="IPR010920">
    <property type="entry name" value="LSM_dom_sf"/>
</dbReference>
<evidence type="ECO:0000256" key="1">
    <source>
        <dbReference type="PROSITE-ProRule" id="PRU00846"/>
    </source>
</evidence>
<feature type="compositionally biased region" description="Basic and acidic residues" evidence="3">
    <location>
        <begin position="411"/>
        <end position="420"/>
    </location>
</feature>
<dbReference type="GO" id="GO:0000932">
    <property type="term" value="C:P-body"/>
    <property type="evidence" value="ECO:0007669"/>
    <property type="project" value="TreeGrafter"/>
</dbReference>
<dbReference type="PROSITE" id="PS51512">
    <property type="entry name" value="DFDF"/>
    <property type="match status" value="1"/>
</dbReference>
<dbReference type="SMART" id="SM01199">
    <property type="entry name" value="FDF"/>
    <property type="match status" value="1"/>
</dbReference>
<dbReference type="GO" id="GO:0034063">
    <property type="term" value="P:stress granule assembly"/>
    <property type="evidence" value="ECO:0007669"/>
    <property type="project" value="TreeGrafter"/>
</dbReference>
<evidence type="ECO:0000259" key="7">
    <source>
        <dbReference type="PROSITE" id="PS52002"/>
    </source>
</evidence>
<dbReference type="Pfam" id="PF09532">
    <property type="entry name" value="FDF"/>
    <property type="match status" value="1"/>
</dbReference>
<feature type="domain" description="FFD box profile" evidence="5">
    <location>
        <begin position="519"/>
        <end position="535"/>
    </location>
</feature>
<dbReference type="InterPro" id="IPR047575">
    <property type="entry name" value="Sm"/>
</dbReference>
<evidence type="ECO:0000259" key="5">
    <source>
        <dbReference type="PROSITE" id="PS51513"/>
    </source>
</evidence>
<comment type="caution">
    <text evidence="8">The sequence shown here is derived from an EMBL/GenBank/DDBJ whole genome shotgun (WGS) entry which is preliminary data.</text>
</comment>
<evidence type="ECO:0000256" key="3">
    <source>
        <dbReference type="SAM" id="MobiDB-lite"/>
    </source>
</evidence>
<dbReference type="CDD" id="cd01736">
    <property type="entry name" value="LSm14_N"/>
    <property type="match status" value="1"/>
</dbReference>
<keyword evidence="9" id="KW-1185">Reference proteome</keyword>
<feature type="compositionally biased region" description="Basic and acidic residues" evidence="3">
    <location>
        <begin position="367"/>
        <end position="376"/>
    </location>
</feature>
<feature type="domain" description="TFG box profile" evidence="6">
    <location>
        <begin position="544"/>
        <end position="564"/>
    </location>
</feature>
<evidence type="ECO:0008006" key="10">
    <source>
        <dbReference type="Google" id="ProtNLM"/>
    </source>
</evidence>
<dbReference type="PROSITE" id="PS51513">
    <property type="entry name" value="FFD"/>
    <property type="match status" value="1"/>
</dbReference>
<accession>A0AA39QS18</accession>
<evidence type="ECO:0000313" key="9">
    <source>
        <dbReference type="Proteomes" id="UP001166286"/>
    </source>
</evidence>
<dbReference type="InterPro" id="IPR025609">
    <property type="entry name" value="Lsm14-like_N"/>
</dbReference>
<dbReference type="PROSITE" id="PS51536">
    <property type="entry name" value="TFG"/>
    <property type="match status" value="1"/>
</dbReference>
<feature type="compositionally biased region" description="Basic and acidic residues" evidence="3">
    <location>
        <begin position="534"/>
        <end position="557"/>
    </location>
</feature>
<evidence type="ECO:0000259" key="4">
    <source>
        <dbReference type="PROSITE" id="PS51512"/>
    </source>
</evidence>
<evidence type="ECO:0000313" key="8">
    <source>
        <dbReference type="EMBL" id="KAK0508120.1"/>
    </source>
</evidence>
<feature type="compositionally biased region" description="Low complexity" evidence="3">
    <location>
        <begin position="377"/>
        <end position="386"/>
    </location>
</feature>
<feature type="compositionally biased region" description="Basic and acidic residues" evidence="3">
    <location>
        <begin position="445"/>
        <end position="459"/>
    </location>
</feature>
<feature type="compositionally biased region" description="Polar residues" evidence="3">
    <location>
        <begin position="394"/>
        <end position="410"/>
    </location>
</feature>
<dbReference type="Proteomes" id="UP001166286">
    <property type="component" value="Unassembled WGS sequence"/>
</dbReference>
<dbReference type="InterPro" id="IPR025768">
    <property type="entry name" value="TFG_box"/>
</dbReference>
<dbReference type="SUPFAM" id="SSF50182">
    <property type="entry name" value="Sm-like ribonucleoproteins"/>
    <property type="match status" value="1"/>
</dbReference>
<feature type="short sequence motif" description="TFG box" evidence="2">
    <location>
        <begin position="544"/>
        <end position="564"/>
    </location>
</feature>
<gene>
    <name evidence="8" type="ORF">JMJ35_009204</name>
</gene>
<feature type="compositionally biased region" description="Polar residues" evidence="3">
    <location>
        <begin position="522"/>
        <end position="533"/>
    </location>
</feature>
<dbReference type="Gene3D" id="2.30.30.100">
    <property type="match status" value="1"/>
</dbReference>
<feature type="compositionally biased region" description="Low complexity" evidence="3">
    <location>
        <begin position="232"/>
        <end position="252"/>
    </location>
</feature>
<feature type="domain" description="DFDF" evidence="4">
    <location>
        <begin position="450"/>
        <end position="486"/>
    </location>
</feature>
<dbReference type="PROSITE" id="PS52002">
    <property type="entry name" value="SM"/>
    <property type="match status" value="1"/>
</dbReference>
<feature type="compositionally biased region" description="Low complexity" evidence="3">
    <location>
        <begin position="587"/>
        <end position="607"/>
    </location>
</feature>
<dbReference type="GO" id="GO:0033962">
    <property type="term" value="P:P-body assembly"/>
    <property type="evidence" value="ECO:0007669"/>
    <property type="project" value="TreeGrafter"/>
</dbReference>
<dbReference type="AlphaFoldDB" id="A0AA39QS18"/>
<organism evidence="8 9">
    <name type="scientific">Cladonia borealis</name>
    <dbReference type="NCBI Taxonomy" id="184061"/>
    <lineage>
        <taxon>Eukaryota</taxon>
        <taxon>Fungi</taxon>
        <taxon>Dikarya</taxon>
        <taxon>Ascomycota</taxon>
        <taxon>Pezizomycotina</taxon>
        <taxon>Lecanoromycetes</taxon>
        <taxon>OSLEUM clade</taxon>
        <taxon>Lecanoromycetidae</taxon>
        <taxon>Lecanorales</taxon>
        <taxon>Lecanorineae</taxon>
        <taxon>Cladoniaceae</taxon>
        <taxon>Cladonia</taxon>
    </lineage>
</organism>
<feature type="region of interest" description="Disordered" evidence="3">
    <location>
        <begin position="77"/>
        <end position="459"/>
    </location>
</feature>
<dbReference type="SMART" id="SM01271">
    <property type="entry name" value="LSM14"/>
    <property type="match status" value="1"/>
</dbReference>
<evidence type="ECO:0000259" key="6">
    <source>
        <dbReference type="PROSITE" id="PS51536"/>
    </source>
</evidence>
<sequence length="607" mass="64675">MAEYIGSRISLISKRDIRYVGTLHEISSENSTVALEQVKSFGTEGRDPENEIPPSDNIYEYIVFRGSDVKDLRIEKDPVKEPVKQPEVPDDPAILGNARPTGTPSAPLAQKQQSPPPNYPGVNLQNQPFQQQQRFGQQQSQQGPGRFQQQPPYPYNYPPPNQRFGPQGPQGFPPYGHPGMAYGSPPPGWYPPPGQGYPQPPPGQFYPPPGPFGPPGQPPMQQGQGSKPEISPEQPQNNAQQAPPQQAPPQQELPVERPAATVKLPASSVTPAPPAVGQNGPTPPIESKPNVAEALAPPAPTVAMEAPAAAKQLPTGTKSGRIMPAVPIMSPPTKPKAPVNSSAPTQAQAPAPTKPAAPRPTQTSSKSLEDANRDARAAVAAAMAKLPPAPGQAKKQTNGESAIDNLTNKVNEMRTNDHIRTSRQPGTGGYAAGHRGGRGSYRGGRPRDEHQTKKMEVPKTDYDFAEANAKFNKQDLVKEAIATGDIIGSPIDGSNEAAEAPANGARAGGETSIAIPAAPGYNKSSSFFDNISSEIKDRDDKKLGGREFRSEEQKKNLETFGQGSVDNNYRGRFQGRGRGRGRGYRGGFPSRGRASIRGRGGAVAAET</sequence>
<protein>
    <recommendedName>
        <fullName evidence="10">G2/M phase checkpoint control protein Sum2</fullName>
    </recommendedName>
</protein>
<proteinExistence type="predicted"/>
<feature type="region of interest" description="Disordered" evidence="3">
    <location>
        <begin position="489"/>
        <end position="607"/>
    </location>
</feature>
<dbReference type="InterPro" id="IPR025762">
    <property type="entry name" value="DFDF"/>
</dbReference>
<feature type="compositionally biased region" description="Pro residues" evidence="3">
    <location>
        <begin position="184"/>
        <end position="218"/>
    </location>
</feature>
<feature type="compositionally biased region" description="Low complexity" evidence="3">
    <location>
        <begin position="301"/>
        <end position="310"/>
    </location>
</feature>
<dbReference type="GO" id="GO:0003729">
    <property type="term" value="F:mRNA binding"/>
    <property type="evidence" value="ECO:0007669"/>
    <property type="project" value="TreeGrafter"/>
</dbReference>
<dbReference type="Pfam" id="PF12701">
    <property type="entry name" value="LSM14"/>
    <property type="match status" value="1"/>
</dbReference>